<feature type="region of interest" description="Disordered" evidence="3">
    <location>
        <begin position="1130"/>
        <end position="1162"/>
    </location>
</feature>
<comment type="caution">
    <text evidence="4">The sequence shown here is derived from an EMBL/GenBank/DDBJ whole genome shotgun (WGS) entry which is preliminary data.</text>
</comment>
<dbReference type="PROSITE" id="PS50005">
    <property type="entry name" value="TPR"/>
    <property type="match status" value="1"/>
</dbReference>
<keyword evidence="5" id="KW-1185">Reference proteome</keyword>
<evidence type="ECO:0000256" key="1">
    <source>
        <dbReference type="ARBA" id="ARBA00022737"/>
    </source>
</evidence>
<dbReference type="AlphaFoldDB" id="A0ABD3W318"/>
<accession>A0ABD3W318</accession>
<dbReference type="Gene3D" id="3.40.50.300">
    <property type="entry name" value="P-loop containing nucleotide triphosphate hydrolases"/>
    <property type="match status" value="1"/>
</dbReference>
<feature type="compositionally biased region" description="Basic and acidic residues" evidence="3">
    <location>
        <begin position="563"/>
        <end position="577"/>
    </location>
</feature>
<dbReference type="SUPFAM" id="SSF52540">
    <property type="entry name" value="P-loop containing nucleoside triphosphate hydrolases"/>
    <property type="match status" value="1"/>
</dbReference>
<gene>
    <name evidence="4" type="ORF">ACJMK2_041114</name>
</gene>
<feature type="repeat" description="TPR" evidence="2">
    <location>
        <begin position="926"/>
        <end position="959"/>
    </location>
</feature>
<organism evidence="4 5">
    <name type="scientific">Sinanodonta woodiana</name>
    <name type="common">Chinese pond mussel</name>
    <name type="synonym">Anodonta woodiana</name>
    <dbReference type="NCBI Taxonomy" id="1069815"/>
    <lineage>
        <taxon>Eukaryota</taxon>
        <taxon>Metazoa</taxon>
        <taxon>Spiralia</taxon>
        <taxon>Lophotrochozoa</taxon>
        <taxon>Mollusca</taxon>
        <taxon>Bivalvia</taxon>
        <taxon>Autobranchia</taxon>
        <taxon>Heteroconchia</taxon>
        <taxon>Palaeoheterodonta</taxon>
        <taxon>Unionida</taxon>
        <taxon>Unionoidea</taxon>
        <taxon>Unionidae</taxon>
        <taxon>Unioninae</taxon>
        <taxon>Sinanodonta</taxon>
    </lineage>
</organism>
<evidence type="ECO:0000256" key="3">
    <source>
        <dbReference type="SAM" id="MobiDB-lite"/>
    </source>
</evidence>
<evidence type="ECO:0000256" key="2">
    <source>
        <dbReference type="PROSITE-ProRule" id="PRU00339"/>
    </source>
</evidence>
<dbReference type="SUPFAM" id="SSF48452">
    <property type="entry name" value="TPR-like"/>
    <property type="match status" value="1"/>
</dbReference>
<dbReference type="Gene3D" id="1.25.40.10">
    <property type="entry name" value="Tetratricopeptide repeat domain"/>
    <property type="match status" value="2"/>
</dbReference>
<proteinExistence type="predicted"/>
<dbReference type="InterPro" id="IPR011990">
    <property type="entry name" value="TPR-like_helical_dom_sf"/>
</dbReference>
<dbReference type="EMBL" id="JBJQND010000008">
    <property type="protein sequence ID" value="KAL3868287.1"/>
    <property type="molecule type" value="Genomic_DNA"/>
</dbReference>
<protein>
    <submittedName>
        <fullName evidence="4">Uncharacterized protein</fullName>
    </submittedName>
</protein>
<dbReference type="InterPro" id="IPR051191">
    <property type="entry name" value="DCAF12"/>
</dbReference>
<dbReference type="InterPro" id="IPR019734">
    <property type="entry name" value="TPR_rpt"/>
</dbReference>
<evidence type="ECO:0000313" key="4">
    <source>
        <dbReference type="EMBL" id="KAL3868287.1"/>
    </source>
</evidence>
<evidence type="ECO:0000313" key="5">
    <source>
        <dbReference type="Proteomes" id="UP001634394"/>
    </source>
</evidence>
<keyword evidence="1" id="KW-0677">Repeat</keyword>
<feature type="compositionally biased region" description="Acidic residues" evidence="3">
    <location>
        <begin position="1003"/>
        <end position="1014"/>
    </location>
</feature>
<dbReference type="Proteomes" id="UP001634394">
    <property type="component" value="Unassembled WGS sequence"/>
</dbReference>
<dbReference type="PANTHER" id="PTHR19860">
    <property type="entry name" value="DDB1- AND CUL4-ASSOCIATED FACTOR 12-RELATED"/>
    <property type="match status" value="1"/>
</dbReference>
<reference evidence="4 5" key="1">
    <citation type="submission" date="2024-11" db="EMBL/GenBank/DDBJ databases">
        <title>Chromosome-level genome assembly of the freshwater bivalve Anodonta woodiana.</title>
        <authorList>
            <person name="Chen X."/>
        </authorList>
    </citation>
    <scope>NUCLEOTIDE SEQUENCE [LARGE SCALE GENOMIC DNA]</scope>
    <source>
        <strain evidence="4">MN2024</strain>
        <tissue evidence="4">Gills</tissue>
    </source>
</reference>
<name>A0ABD3W318_SINWO</name>
<dbReference type="InterPro" id="IPR027417">
    <property type="entry name" value="P-loop_NTPase"/>
</dbReference>
<dbReference type="PANTHER" id="PTHR19860:SF14">
    <property type="entry name" value="DUF4062 DOMAIN-CONTAINING PROTEIN"/>
    <property type="match status" value="1"/>
</dbReference>
<feature type="region of interest" description="Disordered" evidence="3">
    <location>
        <begin position="986"/>
        <end position="1020"/>
    </location>
</feature>
<keyword evidence="2" id="KW-0802">TPR repeat</keyword>
<feature type="region of interest" description="Disordered" evidence="3">
    <location>
        <begin position="554"/>
        <end position="584"/>
    </location>
</feature>
<sequence>MATGGPSRSKSSTEKTTVRLFISSYTDDFHSEREILKKEILPDLKCWCEARNLTLSETFIFWGSRHPEKRDASSLEKIQTSIENCYYNSIMPIFLNFTSEGIGWVPMWGEYPDEYIEDYINAYGLLVEDLEILYGAYREDNHNTLFLIRNDCVMERVPPNERKYFVHKTPASEKVMSLGDKIKQKFPPGRIIKYYSEYKGLDNMKRTMVELEDSFKQTLLAFCKQRILFDFCGEQPLSFNSQDCQMRKEHETFMKRKGATVLGREDILKKIEDYILKEDKDVPLLILGDPGCGKSSVLCRAADTITDRVRNKTLPGGGQKGWHVFYHFVGAVPGSTLLEPMIKRLLREMEVANDSNMPKDLGSAAQMCCSMLSNPNTSPVIIFVDALNQFSEDQPARVLSWLPRKLAPDVRCIFTLVTDSAQHQGLMKRETKPIELKVSPLDIESRMGIVKELMKKYRQSLSESQMEKLLSKPSSENPLWLSVACQEICLLDDPEKIDGQINCLPEGLLNLLEELLQRFESAKGGNLVVATLCLLEASAAGLLESDLRTILGNEDSLMPPSPFDEKEEKESSEKESGKSSGPLSEKKWSCVFSVLQPFLRPYGDSREGRLDFYHRALSKAVRRRFFQNGGDKNGEEEKPDAYKWWHKKLADYFEHVDNLDRLVEEFPHQLVCLDDKYRLANCLCDWRVFERLYDEEYSSRLLAYWRKVGPVSDMIAHYEAALSKFEEDDSVNEEAVSIKYEKVCRVVIQAGKHYEALELLKTAMKIEERELGARPHRMVELYALMAEIYDEKLKLNDFVSPSQLPDLRKTIHYGKKSIAIRKTLPGTYHRFKLAMSLMKLAFNMENWEACSGGPELTGSEALVEGNKYIDKALKIFQELNDQGHYAEALMTKGVLSPRGSMEQLKNYNQAMDLCMQMFGEYHILTSRLYINIGMVYEDNNDFKKAYEYFKKWANVSEEILGPEHPKTLRARGVLRETRYRDIARDLGEWQEEDQEESRHCNNEESEDSDETENPDLEHYYDDPIVQSSNQVFSMENSLVQEANVMELAVDQENGNNEEELLMNGFFDPNLCEREHDSSHENSDNENFYDDNFEDYDEHYILHGDSSPVIDDFNVQIYDDDDDEEIVQISSQDLPGGNELGFNEPDNRYVSNRLEGDAEEEEQ</sequence>